<dbReference type="Pfam" id="PF07647">
    <property type="entry name" value="SAM_2"/>
    <property type="match status" value="1"/>
</dbReference>
<keyword evidence="5" id="KW-0963">Cytoplasm</keyword>
<sequence>MEDFSYASNPGNNNMSSRIQQPSHRMHQQVNSSSSLPPFDSPLAARTRPTSEIFLQTPLKQFGTSNGMNTIGPGGVSLGPGSGTNSALANHINPDDQMMDLAAEKWLADLELYQKTLEEMAEVSLDKNFKEELNDIERWFEVLSVGERTAALYALLQQTTPVQIRFFITVLQKIANRDPISAVLSPTNLEREPLQSQLNEAITRQQQGQQSNSSTSPSNKNISVSNGSTSSKGQSQHHLHQPQPHSAGFTQNYPHLHSPIPSGVGTSPFMTPPPKHDLYNNSFLGSFSKPIAPPISPWAAQEINRPKSADAPTGQNSQLHSLIQQQQLQGLQGFRQFGGAGSRLSNLSVTSNSSDTPSVGGGNSNTYKHNKSLSVLDDSLSSYLPDSSTNWSSIVNTPVSHIGTPQSKLNSEIINSTAMKMAALSTVNNRVVLDSDVKKFRRRGSLISNEDQKYIDRELQNLHIQANKHTSTNSPFASTPSPASWTLGISNNTTSTTNNTNNHNIGNGSPMPSNKHNISTSPQDRKSGLSKVSYGHQDSPSRDMTTSPAPLGTPKKDAPVDIELLQDIGAWLRSLRLHKYTDNLSDLNWKDLVELTDADLEKRGVNALGARRKMLKVFEQVKEAQQVGSI</sequence>
<feature type="region of interest" description="Disordered" evidence="13">
    <location>
        <begin position="469"/>
        <end position="558"/>
    </location>
</feature>
<dbReference type="GeneID" id="30033831"/>
<dbReference type="OrthoDB" id="2155283at2759"/>
<feature type="domain" description="SAM" evidence="14">
    <location>
        <begin position="566"/>
        <end position="624"/>
    </location>
</feature>
<reference evidence="15 16" key="1">
    <citation type="submission" date="2016-02" db="EMBL/GenBank/DDBJ databases">
        <title>Complete genome sequence and transcriptome regulation of the pentose utilising yeast Sugiyamaella lignohabitans.</title>
        <authorList>
            <person name="Bellasio M."/>
            <person name="Peymann A."/>
            <person name="Valli M."/>
            <person name="Sipitzky M."/>
            <person name="Graf A."/>
            <person name="Sauer M."/>
            <person name="Marx H."/>
            <person name="Mattanovich D."/>
        </authorList>
    </citation>
    <scope>NUCLEOTIDE SEQUENCE [LARGE SCALE GENOMIC DNA]</scope>
    <source>
        <strain evidence="15 16">CBS 10342</strain>
    </source>
</reference>
<dbReference type="InterPro" id="IPR037635">
    <property type="entry name" value="VTS1_SAM"/>
</dbReference>
<comment type="similarity">
    <text evidence="3">Belongs to the VTS1 family.</text>
</comment>
<evidence type="ECO:0000256" key="8">
    <source>
        <dbReference type="ARBA" id="ARBA00022927"/>
    </source>
</evidence>
<comment type="function">
    <text evidence="11">RNA-binding protein involved in post-transcriptional regulation through transcript degradation.</text>
</comment>
<evidence type="ECO:0000256" key="1">
    <source>
        <dbReference type="ARBA" id="ARBA00004201"/>
    </source>
</evidence>
<evidence type="ECO:0000313" key="16">
    <source>
        <dbReference type="Proteomes" id="UP000189580"/>
    </source>
</evidence>
<evidence type="ECO:0000256" key="10">
    <source>
        <dbReference type="ARBA" id="ARBA00024136"/>
    </source>
</evidence>
<dbReference type="GO" id="GO:0015031">
    <property type="term" value="P:protein transport"/>
    <property type="evidence" value="ECO:0007669"/>
    <property type="project" value="UniProtKB-KW"/>
</dbReference>
<evidence type="ECO:0000256" key="11">
    <source>
        <dbReference type="ARBA" id="ARBA00054767"/>
    </source>
</evidence>
<feature type="region of interest" description="Disordered" evidence="13">
    <location>
        <begin position="1"/>
        <end position="50"/>
    </location>
</feature>
<keyword evidence="7" id="KW-0694">RNA-binding</keyword>
<evidence type="ECO:0000256" key="2">
    <source>
        <dbReference type="ARBA" id="ARBA00004514"/>
    </source>
</evidence>
<dbReference type="CDD" id="cd09556">
    <property type="entry name" value="SAM_VTS1_fungal"/>
    <property type="match status" value="1"/>
</dbReference>
<keyword evidence="4" id="KW-0813">Transport</keyword>
<dbReference type="EMBL" id="CP014503">
    <property type="protein sequence ID" value="ANB14383.1"/>
    <property type="molecule type" value="Genomic_DNA"/>
</dbReference>
<feature type="compositionally biased region" description="Polar residues" evidence="13">
    <location>
        <begin position="345"/>
        <end position="357"/>
    </location>
</feature>
<dbReference type="PROSITE" id="PS50105">
    <property type="entry name" value="SAM_DOMAIN"/>
    <property type="match status" value="1"/>
</dbReference>
<feature type="compositionally biased region" description="Polar residues" evidence="13">
    <location>
        <begin position="536"/>
        <end position="548"/>
    </location>
</feature>
<dbReference type="SMART" id="SM00454">
    <property type="entry name" value="SAM"/>
    <property type="match status" value="1"/>
</dbReference>
<keyword evidence="6" id="KW-0547">Nucleotide-binding</keyword>
<feature type="compositionally biased region" description="Polar residues" evidence="13">
    <location>
        <begin position="1"/>
        <end position="31"/>
    </location>
</feature>
<feature type="compositionally biased region" description="Low complexity" evidence="13">
    <location>
        <begin position="32"/>
        <end position="43"/>
    </location>
</feature>
<keyword evidence="16" id="KW-1185">Reference proteome</keyword>
<accession>A0A167ERC6</accession>
<dbReference type="InterPro" id="IPR050897">
    <property type="entry name" value="SMAUG/VTS1_RNA-bind"/>
</dbReference>
<evidence type="ECO:0000259" key="14">
    <source>
        <dbReference type="PROSITE" id="PS50105"/>
    </source>
</evidence>
<dbReference type="PANTHER" id="PTHR12515">
    <property type="entry name" value="STERILE ALPHA MOTIF DOMAIN CONTAINING PROTEIN 4-RELATED"/>
    <property type="match status" value="1"/>
</dbReference>
<dbReference type="GO" id="GO:0000166">
    <property type="term" value="F:nucleotide binding"/>
    <property type="evidence" value="ECO:0007669"/>
    <property type="project" value="UniProtKB-KW"/>
</dbReference>
<dbReference type="PANTHER" id="PTHR12515:SF5">
    <property type="entry name" value="PROTEIN SMAUG"/>
    <property type="match status" value="1"/>
</dbReference>
<feature type="compositionally biased region" description="Polar residues" evidence="13">
    <location>
        <begin position="469"/>
        <end position="484"/>
    </location>
</feature>
<dbReference type="Proteomes" id="UP000189580">
    <property type="component" value="Chromosome b"/>
</dbReference>
<gene>
    <name evidence="15" type="primary">VTS1</name>
    <name evidence="15" type="ORF">AWJ20_1971</name>
</gene>
<feature type="compositionally biased region" description="Polar residues" evidence="13">
    <location>
        <begin position="510"/>
        <end position="522"/>
    </location>
</feature>
<protein>
    <recommendedName>
        <fullName evidence="10">RNA-binding protein VTS1</fullName>
    </recommendedName>
    <alternativeName>
        <fullName evidence="12">RNA-binding protein vts1</fullName>
    </alternativeName>
</protein>
<evidence type="ECO:0000256" key="3">
    <source>
        <dbReference type="ARBA" id="ARBA00007325"/>
    </source>
</evidence>
<feature type="region of interest" description="Disordered" evidence="13">
    <location>
        <begin position="202"/>
        <end position="273"/>
    </location>
</feature>
<evidence type="ECO:0000256" key="9">
    <source>
        <dbReference type="ARBA" id="ARBA00024046"/>
    </source>
</evidence>
<dbReference type="GO" id="GO:0003729">
    <property type="term" value="F:mRNA binding"/>
    <property type="evidence" value="ECO:0007669"/>
    <property type="project" value="InterPro"/>
</dbReference>
<evidence type="ECO:0000256" key="6">
    <source>
        <dbReference type="ARBA" id="ARBA00022741"/>
    </source>
</evidence>
<evidence type="ECO:0000256" key="12">
    <source>
        <dbReference type="ARBA" id="ARBA00073291"/>
    </source>
</evidence>
<evidence type="ECO:0000256" key="13">
    <source>
        <dbReference type="SAM" id="MobiDB-lite"/>
    </source>
</evidence>
<comment type="subcellular location">
    <subcellularLocation>
        <location evidence="1">Cytoplasm</location>
        <location evidence="1">P-body</location>
    </subcellularLocation>
    <subcellularLocation>
        <location evidence="2">Cytoplasm</location>
        <location evidence="2">Cytosol</location>
    </subcellularLocation>
</comment>
<dbReference type="RefSeq" id="XP_018736860.1">
    <property type="nucleotide sequence ID" value="XM_018878891.1"/>
</dbReference>
<dbReference type="FunFam" id="1.10.150.50:FF:000033">
    <property type="entry name" value="Protein vts1, variant"/>
    <property type="match status" value="1"/>
</dbReference>
<dbReference type="Gene3D" id="1.10.150.50">
    <property type="entry name" value="Transcription Factor, Ets-1"/>
    <property type="match status" value="1"/>
</dbReference>
<dbReference type="AlphaFoldDB" id="A0A167ERC6"/>
<feature type="region of interest" description="Disordered" evidence="13">
    <location>
        <begin position="345"/>
        <end position="367"/>
    </location>
</feature>
<dbReference type="GO" id="GO:0005829">
    <property type="term" value="C:cytosol"/>
    <property type="evidence" value="ECO:0007669"/>
    <property type="project" value="UniProtKB-SubCell"/>
</dbReference>
<feature type="compositionally biased region" description="Low complexity" evidence="13">
    <location>
        <begin position="205"/>
        <end position="225"/>
    </location>
</feature>
<name>A0A167ERC6_9ASCO</name>
<dbReference type="SUPFAM" id="SSF47769">
    <property type="entry name" value="SAM/Pointed domain"/>
    <property type="match status" value="1"/>
</dbReference>
<dbReference type="GO" id="GO:0000932">
    <property type="term" value="C:P-body"/>
    <property type="evidence" value="ECO:0007669"/>
    <property type="project" value="UniProtKB-SubCell"/>
</dbReference>
<organism evidence="15 16">
    <name type="scientific">Sugiyamaella lignohabitans</name>
    <dbReference type="NCBI Taxonomy" id="796027"/>
    <lineage>
        <taxon>Eukaryota</taxon>
        <taxon>Fungi</taxon>
        <taxon>Dikarya</taxon>
        <taxon>Ascomycota</taxon>
        <taxon>Saccharomycotina</taxon>
        <taxon>Dipodascomycetes</taxon>
        <taxon>Dipodascales</taxon>
        <taxon>Trichomonascaceae</taxon>
        <taxon>Sugiyamaella</taxon>
    </lineage>
</organism>
<dbReference type="GO" id="GO:0000289">
    <property type="term" value="P:nuclear-transcribed mRNA poly(A) tail shortening"/>
    <property type="evidence" value="ECO:0007669"/>
    <property type="project" value="TreeGrafter"/>
</dbReference>
<evidence type="ECO:0000256" key="5">
    <source>
        <dbReference type="ARBA" id="ARBA00022490"/>
    </source>
</evidence>
<dbReference type="KEGG" id="slb:AWJ20_1971"/>
<keyword evidence="8" id="KW-0653">Protein transport</keyword>
<evidence type="ECO:0000256" key="7">
    <source>
        <dbReference type="ARBA" id="ARBA00022884"/>
    </source>
</evidence>
<evidence type="ECO:0000256" key="4">
    <source>
        <dbReference type="ARBA" id="ARBA00022448"/>
    </source>
</evidence>
<evidence type="ECO:0000313" key="15">
    <source>
        <dbReference type="EMBL" id="ANB14383.1"/>
    </source>
</evidence>
<feature type="compositionally biased region" description="Low complexity" evidence="13">
    <location>
        <begin position="488"/>
        <end position="509"/>
    </location>
</feature>
<dbReference type="InterPro" id="IPR057327">
    <property type="entry name" value="Vts1_dom"/>
</dbReference>
<comment type="subunit">
    <text evidence="9">Monomer. Binds to RNA.</text>
</comment>
<dbReference type="InterPro" id="IPR013761">
    <property type="entry name" value="SAM/pointed_sf"/>
</dbReference>
<proteinExistence type="inferred from homology"/>
<dbReference type="InterPro" id="IPR001660">
    <property type="entry name" value="SAM"/>
</dbReference>
<dbReference type="Pfam" id="PF25479">
    <property type="entry name" value="Vts1"/>
    <property type="match status" value="1"/>
</dbReference>